<dbReference type="Pfam" id="PF03797">
    <property type="entry name" value="Autotransporter"/>
    <property type="match status" value="1"/>
</dbReference>
<keyword evidence="2" id="KW-0732">Signal</keyword>
<feature type="region of interest" description="Disordered" evidence="1">
    <location>
        <begin position="674"/>
        <end position="699"/>
    </location>
</feature>
<dbReference type="InterPro" id="IPR043990">
    <property type="entry name" value="AC_1"/>
</dbReference>
<dbReference type="SUPFAM" id="SSF51126">
    <property type="entry name" value="Pectin lyase-like"/>
    <property type="match status" value="1"/>
</dbReference>
<feature type="chain" id="PRO_5026697557" evidence="2">
    <location>
        <begin position="27"/>
        <end position="1020"/>
    </location>
</feature>
<protein>
    <submittedName>
        <fullName evidence="4">Outer membrane protein IcsA autotransporter</fullName>
    </submittedName>
</protein>
<organism evidence="4">
    <name type="scientific">Citrobacter amalonaticus</name>
    <dbReference type="NCBI Taxonomy" id="35703"/>
    <lineage>
        <taxon>Bacteria</taxon>
        <taxon>Pseudomonadati</taxon>
        <taxon>Pseudomonadota</taxon>
        <taxon>Gammaproteobacteria</taxon>
        <taxon>Enterobacterales</taxon>
        <taxon>Enterobacteriaceae</taxon>
        <taxon>Citrobacter</taxon>
    </lineage>
</organism>
<dbReference type="InterPro" id="IPR036709">
    <property type="entry name" value="Autotransporte_beta_dom_sf"/>
</dbReference>
<dbReference type="SUPFAM" id="SSF103515">
    <property type="entry name" value="Autotransporter"/>
    <property type="match status" value="1"/>
</dbReference>
<evidence type="ECO:0000313" key="4">
    <source>
        <dbReference type="EMBL" id="VYS83111.1"/>
    </source>
</evidence>
<reference evidence="4" key="1">
    <citation type="submission" date="2019-11" db="EMBL/GenBank/DDBJ databases">
        <authorList>
            <person name="Feng L."/>
        </authorList>
    </citation>
    <scope>NUCLEOTIDE SEQUENCE</scope>
    <source>
        <strain evidence="4">CAmalonaticusLFYP1</strain>
    </source>
</reference>
<dbReference type="GO" id="GO:0019867">
    <property type="term" value="C:outer membrane"/>
    <property type="evidence" value="ECO:0007669"/>
    <property type="project" value="InterPro"/>
</dbReference>
<dbReference type="Gene3D" id="2.40.128.130">
    <property type="entry name" value="Autotransporter beta-domain"/>
    <property type="match status" value="1"/>
</dbReference>
<dbReference type="EMBL" id="CACRTI010000001">
    <property type="protein sequence ID" value="VYS83111.1"/>
    <property type="molecule type" value="Genomic_DNA"/>
</dbReference>
<dbReference type="AlphaFoldDB" id="A0A6N2RSH6"/>
<dbReference type="Pfam" id="PF18883">
    <property type="entry name" value="AC_1"/>
    <property type="match status" value="1"/>
</dbReference>
<feature type="domain" description="Autotransporter" evidence="3">
    <location>
        <begin position="736"/>
        <end position="1020"/>
    </location>
</feature>
<gene>
    <name evidence="4" type="primary">icsA_3</name>
    <name evidence="4" type="ORF">CALFYP1_00195</name>
</gene>
<dbReference type="PANTHER" id="PTHR12338:SF5">
    <property type="entry name" value="ANTIGEN 43-RELATED"/>
    <property type="match status" value="1"/>
</dbReference>
<proteinExistence type="predicted"/>
<dbReference type="InterPro" id="IPR005546">
    <property type="entry name" value="Autotransporte_beta"/>
</dbReference>
<evidence type="ECO:0000259" key="3">
    <source>
        <dbReference type="PROSITE" id="PS51208"/>
    </source>
</evidence>
<dbReference type="Gene3D" id="2.160.20.20">
    <property type="match status" value="1"/>
</dbReference>
<dbReference type="RefSeq" id="WP_350368066.1">
    <property type="nucleotide sequence ID" value="NZ_CACRTI010000001.1"/>
</dbReference>
<dbReference type="InterPro" id="IPR006315">
    <property type="entry name" value="OM_autotransptr_brl_dom"/>
</dbReference>
<dbReference type="InterPro" id="IPR012332">
    <property type="entry name" value="Autotransporter_pectin_lyase_C"/>
</dbReference>
<dbReference type="PANTHER" id="PTHR12338">
    <property type="entry name" value="AUTOTRANSPORTER"/>
    <property type="match status" value="1"/>
</dbReference>
<dbReference type="SMART" id="SM00869">
    <property type="entry name" value="Autotransporter"/>
    <property type="match status" value="1"/>
</dbReference>
<dbReference type="CDD" id="cd01344">
    <property type="entry name" value="PL2_Passenger_AT"/>
    <property type="match status" value="1"/>
</dbReference>
<name>A0A6N2RSH6_CITAM</name>
<dbReference type="InterPro" id="IPR011050">
    <property type="entry name" value="Pectin_lyase_fold/virulence"/>
</dbReference>
<evidence type="ECO:0000256" key="1">
    <source>
        <dbReference type="SAM" id="MobiDB-lite"/>
    </source>
</evidence>
<dbReference type="NCBIfam" id="TIGR01414">
    <property type="entry name" value="autotrans_barl"/>
    <property type="match status" value="1"/>
</dbReference>
<accession>A0A6N2RSH6</accession>
<sequence>MTYIKWKCLVPVVVGSSFLASPYVLSAELENKTFTSSISSISSGTHTVSLGDVTLDASGYTGSASYQRALINTLNGAVNINISDGNTLTLRGFNNNTTDERATLHAYKRDTLSGTMTFTGGNIVVSNEVKNSYADIYGLFAGPGGKFDFKSDGDNKVNLTVLMPQAGYVSTHRWGIGLYNGELAFDGGNFVINVDGDPGDNSIDRRVGMVLAAGSDVDIKADRIDIDANELALQFAARAGASTSNTAYNVINTAKFEADYITLKGSQGILAALPYATYGTRNSIEFMGLTKIEALSRGDENNLFGEAGGGRALDLMATDITFNSNAIIVGENLTYLGNRPGYEHEFAGWIDPYWMRTISLTDQSSLIAKGDFLLTSNGGYYNTGLYLWKSEAQFQGKTAITMQNGVDTARAVYAYDGGSNTTKVEFQDDLSISLSDTHANYVAGIEAAAGGIVDVQKGLLMTDNSDPTWSLLSRGANSLINVNSLETGTVQVIGDIGAINDATLNMVLNNENSFLTATSYTATSGSTSNGIVNLDLSNQAVWNMTGSSHVTDITLDNGTVNFLPPESSGVFKTLTVEGNFYGGGTLKMNTTLGGDDSPTDKLIVEGDTSGNTLVAVNNIGGTGSQTVNGIEIVEVYGDSAGTFAKAGRIVAGAYDYDVVKKGSNWYLTNTFITDPVPEPTPDPAPTPAPMPQPEGEKTYRPETGSYLANILAANTLFTTRLHDRLGETQYTDALTGEQKVTSLWMRHIGGHNRFKDGSGQISTQSNRYVMQLGGDIAQWSTDGFDRWHLGLMAGYANSKSRSHSSLTGYSSRGEISGYSAGLYGTWYANDADKTGAYVDGWLLYNWFDNTVSGQGLASEKYDSDGITASVETGYTWKLAEFSERNALYIQPKAQITWMDVQADTHVEKNGTRVVDKTDGNLQTRLGVKAYLQGHNAMDDGKDRTFQPFVEANWLHNTRSYSVKMDDISNDVKGNRNIGELKVGVEGQLSQRLQLWGNVAQQIGDNGYSDTQGMLGLKYSF</sequence>
<dbReference type="InterPro" id="IPR050909">
    <property type="entry name" value="Bact_Autotransporter_VF"/>
</dbReference>
<feature type="signal peptide" evidence="2">
    <location>
        <begin position="1"/>
        <end position="26"/>
    </location>
</feature>
<dbReference type="PROSITE" id="PS51208">
    <property type="entry name" value="AUTOTRANSPORTER"/>
    <property type="match status" value="1"/>
</dbReference>
<feature type="compositionally biased region" description="Pro residues" evidence="1">
    <location>
        <begin position="676"/>
        <end position="692"/>
    </location>
</feature>
<evidence type="ECO:0000256" key="2">
    <source>
        <dbReference type="SAM" id="SignalP"/>
    </source>
</evidence>